<evidence type="ECO:0000256" key="2">
    <source>
        <dbReference type="ARBA" id="ARBA00022857"/>
    </source>
</evidence>
<protein>
    <submittedName>
        <fullName evidence="6">Low temperature requirement A protein (LtrA)</fullName>
    </submittedName>
</protein>
<dbReference type="Proteomes" id="UP000182712">
    <property type="component" value="Unassembled WGS sequence"/>
</dbReference>
<dbReference type="PANTHER" id="PTHR43827:SF3">
    <property type="entry name" value="NADP-DEPENDENT OXIDOREDUCTASE DOMAIN-CONTAINING PROTEIN"/>
    <property type="match status" value="1"/>
</dbReference>
<keyword evidence="4" id="KW-1133">Transmembrane helix</keyword>
<evidence type="ECO:0000256" key="4">
    <source>
        <dbReference type="SAM" id="Phobius"/>
    </source>
</evidence>
<keyword evidence="3" id="KW-0560">Oxidoreductase</keyword>
<dbReference type="PANTHER" id="PTHR43827">
    <property type="entry name" value="2,5-DIKETO-D-GLUCONIC ACID REDUCTASE"/>
    <property type="match status" value="1"/>
</dbReference>
<evidence type="ECO:0000256" key="3">
    <source>
        <dbReference type="ARBA" id="ARBA00023002"/>
    </source>
</evidence>
<feature type="transmembrane region" description="Helical" evidence="4">
    <location>
        <begin position="6"/>
        <end position="30"/>
    </location>
</feature>
<feature type="transmembrane region" description="Helical" evidence="4">
    <location>
        <begin position="79"/>
        <end position="98"/>
    </location>
</feature>
<dbReference type="InterPro" id="IPR023210">
    <property type="entry name" value="NADP_OxRdtase_dom"/>
</dbReference>
<dbReference type="EMBL" id="FOGM01000001">
    <property type="protein sequence ID" value="SER14630.1"/>
    <property type="molecule type" value="Genomic_DNA"/>
</dbReference>
<comment type="similarity">
    <text evidence="1">Belongs to the aldo/keto reductase family.</text>
</comment>
<evidence type="ECO:0000313" key="7">
    <source>
        <dbReference type="Proteomes" id="UP000182712"/>
    </source>
</evidence>
<dbReference type="Gene3D" id="3.20.20.100">
    <property type="entry name" value="NADP-dependent oxidoreductase domain"/>
    <property type="match status" value="1"/>
</dbReference>
<proteinExistence type="inferred from homology"/>
<gene>
    <name evidence="6" type="ORF">SAMN04487840_101192</name>
</gene>
<dbReference type="GO" id="GO:0016616">
    <property type="term" value="F:oxidoreductase activity, acting on the CH-OH group of donors, NAD or NADP as acceptor"/>
    <property type="evidence" value="ECO:0007669"/>
    <property type="project" value="UniProtKB-ARBA"/>
</dbReference>
<feature type="transmembrane region" description="Helical" evidence="4">
    <location>
        <begin position="50"/>
        <end position="73"/>
    </location>
</feature>
<dbReference type="Pfam" id="PF06772">
    <property type="entry name" value="LtrA"/>
    <property type="match status" value="1"/>
</dbReference>
<evidence type="ECO:0000256" key="1">
    <source>
        <dbReference type="ARBA" id="ARBA00007905"/>
    </source>
</evidence>
<dbReference type="InterPro" id="IPR010640">
    <property type="entry name" value="Low_temperature_requirement_A"/>
</dbReference>
<feature type="transmembrane region" description="Helical" evidence="4">
    <location>
        <begin position="118"/>
        <end position="138"/>
    </location>
</feature>
<reference evidence="6 7" key="1">
    <citation type="submission" date="2016-10" db="EMBL/GenBank/DDBJ databases">
        <authorList>
            <person name="de Groot N.N."/>
        </authorList>
    </citation>
    <scope>NUCLEOTIDE SEQUENCE [LARGE SCALE GENOMIC DNA]</scope>
    <source>
        <strain evidence="6 7">VTM2R47</strain>
    </source>
</reference>
<dbReference type="InterPro" id="IPR020471">
    <property type="entry name" value="AKR"/>
</dbReference>
<keyword evidence="4" id="KW-0812">Transmembrane</keyword>
<keyword evidence="4" id="KW-0472">Membrane</keyword>
<dbReference type="InterPro" id="IPR036812">
    <property type="entry name" value="NAD(P)_OxRdtase_dom_sf"/>
</dbReference>
<keyword evidence="2" id="KW-0521">NADP</keyword>
<organism evidence="6 7">
    <name type="scientific">Streptococcus gallolyticus</name>
    <dbReference type="NCBI Taxonomy" id="315405"/>
    <lineage>
        <taxon>Bacteria</taxon>
        <taxon>Bacillati</taxon>
        <taxon>Bacillota</taxon>
        <taxon>Bacilli</taxon>
        <taxon>Lactobacillales</taxon>
        <taxon>Streptococcaceae</taxon>
        <taxon>Streptococcus</taxon>
    </lineage>
</organism>
<dbReference type="SUPFAM" id="SSF51430">
    <property type="entry name" value="NAD(P)-linked oxidoreductase"/>
    <property type="match status" value="1"/>
</dbReference>
<feature type="transmembrane region" description="Helical" evidence="4">
    <location>
        <begin position="144"/>
        <end position="164"/>
    </location>
</feature>
<accession>A0A1H9LTA0</accession>
<dbReference type="Pfam" id="PF00248">
    <property type="entry name" value="Aldo_ket_red"/>
    <property type="match status" value="1"/>
</dbReference>
<name>A0A1H9LTA0_9STRE</name>
<evidence type="ECO:0000313" key="6">
    <source>
        <dbReference type="EMBL" id="SER14630.1"/>
    </source>
</evidence>
<feature type="domain" description="NADP-dependent oxidoreductase" evidence="5">
    <location>
        <begin position="184"/>
        <end position="355"/>
    </location>
</feature>
<sequence>MFVSIFLPYQFGLILAVSGVLLTWILPGILTNPKQGHVSEKTRAINFPHLVERLLLLVIITFGEMIIGIAPYFSVDNLSVASFLIFIIVTNLFMIYIVEIDHMIDVNQDRVTGNGAIYYHYPIFLGLSLITVSLSFLGNQVANNLFLVCLLYLGILLMLFGVFAHQHYNKSSHPFTNKLYWVEFGVPREDFFITTKLATSGYRVTKAQIVQALKNLQTDYIDLMLIHWVVSDYEGTYQALQEAYQAGQLKAIGLSDFNQEQIKGILAKFSVKPALLQNEMHVFQQQVAMRQFFHENDIQFESWAPFGEGKENIFNHPLLTTIGSQYHKTAAQVILRFLLQEGVVAIPKSANSERMK</sequence>
<dbReference type="PRINTS" id="PR00069">
    <property type="entry name" value="ALDKETRDTASE"/>
</dbReference>
<evidence type="ECO:0000259" key="5">
    <source>
        <dbReference type="Pfam" id="PF00248"/>
    </source>
</evidence>
<dbReference type="AlphaFoldDB" id="A0A1H9LTA0"/>